<dbReference type="Proteomes" id="UP001428290">
    <property type="component" value="Unassembled WGS sequence"/>
</dbReference>
<protein>
    <recommendedName>
        <fullName evidence="3">Zinc-finger domain-containing protein</fullName>
    </recommendedName>
</protein>
<keyword evidence="2" id="KW-1185">Reference proteome</keyword>
<name>A0ABP9X5L4_9CHLR</name>
<comment type="caution">
    <text evidence="1">The sequence shown here is derived from an EMBL/GenBank/DDBJ whole genome shotgun (WGS) entry which is preliminary data.</text>
</comment>
<dbReference type="EMBL" id="BAABRU010000015">
    <property type="protein sequence ID" value="GAA5530158.1"/>
    <property type="molecule type" value="Genomic_DNA"/>
</dbReference>
<proteinExistence type="predicted"/>
<sequence length="211" mass="23633">MNTPLPTASHEIMRQRLVEYAHAVALGAPLDAALQVVADHVETCASCRAELFDALDASYALYSNSLSIVDNIPAPSLKFLRQHSLITSAAPETVGYRFMIEFSDEMLKHMQIQLQYTGQMRGQRLIGTYRQSSVSIPDVTIEMYESMQPKHAVLHCYIQVPERDPFDQAGTQVMVVSPTYENNGTTDADGFVLFDRIPIEELARLKIKILN</sequence>
<organism evidence="1 2">
    <name type="scientific">Herpetosiphon gulosus</name>
    <dbReference type="NCBI Taxonomy" id="1973496"/>
    <lineage>
        <taxon>Bacteria</taxon>
        <taxon>Bacillati</taxon>
        <taxon>Chloroflexota</taxon>
        <taxon>Chloroflexia</taxon>
        <taxon>Herpetosiphonales</taxon>
        <taxon>Herpetosiphonaceae</taxon>
        <taxon>Herpetosiphon</taxon>
    </lineage>
</organism>
<accession>A0ABP9X5L4</accession>
<reference evidence="1 2" key="1">
    <citation type="submission" date="2024-02" db="EMBL/GenBank/DDBJ databases">
        <title>Herpetosiphon gulosus NBRC 112829.</title>
        <authorList>
            <person name="Ichikawa N."/>
            <person name="Katano-Makiyama Y."/>
            <person name="Hidaka K."/>
        </authorList>
    </citation>
    <scope>NUCLEOTIDE SEQUENCE [LARGE SCALE GENOMIC DNA]</scope>
    <source>
        <strain evidence="1 2">NBRC 112829</strain>
    </source>
</reference>
<gene>
    <name evidence="1" type="ORF">Hgul01_03976</name>
</gene>
<evidence type="ECO:0000313" key="1">
    <source>
        <dbReference type="EMBL" id="GAA5530158.1"/>
    </source>
</evidence>
<dbReference type="RefSeq" id="WP_345723752.1">
    <property type="nucleotide sequence ID" value="NZ_BAABRU010000015.1"/>
</dbReference>
<evidence type="ECO:0000313" key="2">
    <source>
        <dbReference type="Proteomes" id="UP001428290"/>
    </source>
</evidence>
<evidence type="ECO:0008006" key="3">
    <source>
        <dbReference type="Google" id="ProtNLM"/>
    </source>
</evidence>